<dbReference type="AlphaFoldDB" id="A0A0G1E5N3"/>
<reference evidence="3 4" key="1">
    <citation type="journal article" date="2015" name="Nature">
        <title>rRNA introns, odd ribosomes, and small enigmatic genomes across a large radiation of phyla.</title>
        <authorList>
            <person name="Brown C.T."/>
            <person name="Hug L.A."/>
            <person name="Thomas B.C."/>
            <person name="Sharon I."/>
            <person name="Castelle C.J."/>
            <person name="Singh A."/>
            <person name="Wilkins M.J."/>
            <person name="Williams K.H."/>
            <person name="Banfield J.F."/>
        </authorList>
    </citation>
    <scope>NUCLEOTIDE SEQUENCE [LARGE SCALE GENOMIC DNA]</scope>
</reference>
<feature type="transmembrane region" description="Helical" evidence="1">
    <location>
        <begin position="149"/>
        <end position="167"/>
    </location>
</feature>
<feature type="transmembrane region" description="Helical" evidence="1">
    <location>
        <begin position="119"/>
        <end position="137"/>
    </location>
</feature>
<feature type="transmembrane region" description="Helical" evidence="1">
    <location>
        <begin position="35"/>
        <end position="54"/>
    </location>
</feature>
<protein>
    <recommendedName>
        <fullName evidence="2">EamA domain-containing protein</fullName>
    </recommendedName>
</protein>
<feature type="transmembrane region" description="Helical" evidence="1">
    <location>
        <begin position="91"/>
        <end position="113"/>
    </location>
</feature>
<name>A0A0G1E5N3_9BACT</name>
<keyword evidence="1" id="KW-0812">Transmembrane</keyword>
<keyword evidence="1" id="KW-1133">Transmembrane helix</keyword>
<dbReference type="InterPro" id="IPR037185">
    <property type="entry name" value="EmrE-like"/>
</dbReference>
<feature type="transmembrane region" description="Helical" evidence="1">
    <location>
        <begin position="232"/>
        <end position="249"/>
    </location>
</feature>
<dbReference type="EMBL" id="LCEJ01000042">
    <property type="protein sequence ID" value="KKS69888.1"/>
    <property type="molecule type" value="Genomic_DNA"/>
</dbReference>
<evidence type="ECO:0000313" key="4">
    <source>
        <dbReference type="Proteomes" id="UP000034785"/>
    </source>
</evidence>
<evidence type="ECO:0000259" key="2">
    <source>
        <dbReference type="Pfam" id="PF00892"/>
    </source>
</evidence>
<organism evidence="3 4">
    <name type="scientific">Candidatus Daviesbacteria bacterium GW2011_GWA2_42_7</name>
    <dbReference type="NCBI Taxonomy" id="1618425"/>
    <lineage>
        <taxon>Bacteria</taxon>
        <taxon>Candidatus Daviesiibacteriota</taxon>
    </lineage>
</organism>
<dbReference type="InterPro" id="IPR000620">
    <property type="entry name" value="EamA_dom"/>
</dbReference>
<dbReference type="Pfam" id="PF00892">
    <property type="entry name" value="EamA"/>
    <property type="match status" value="1"/>
</dbReference>
<dbReference type="GO" id="GO:0016020">
    <property type="term" value="C:membrane"/>
    <property type="evidence" value="ECO:0007669"/>
    <property type="project" value="InterPro"/>
</dbReference>
<dbReference type="Proteomes" id="UP000034785">
    <property type="component" value="Unassembled WGS sequence"/>
</dbReference>
<accession>A0A0G1E5N3</accession>
<comment type="caution">
    <text evidence="3">The sequence shown here is derived from an EMBL/GenBank/DDBJ whole genome shotgun (WGS) entry which is preliminary data.</text>
</comment>
<keyword evidence="1" id="KW-0472">Membrane</keyword>
<dbReference type="SUPFAM" id="SSF103481">
    <property type="entry name" value="Multidrug resistance efflux transporter EmrE"/>
    <property type="match status" value="1"/>
</dbReference>
<feature type="transmembrane region" description="Helical" evidence="1">
    <location>
        <begin position="6"/>
        <end position="23"/>
    </location>
</feature>
<evidence type="ECO:0000256" key="1">
    <source>
        <dbReference type="SAM" id="Phobius"/>
    </source>
</evidence>
<feature type="transmembrane region" description="Helical" evidence="1">
    <location>
        <begin position="179"/>
        <end position="197"/>
    </location>
</feature>
<feature type="domain" description="EamA" evidence="2">
    <location>
        <begin position="36"/>
        <end position="133"/>
    </location>
</feature>
<evidence type="ECO:0000313" key="3">
    <source>
        <dbReference type="EMBL" id="KKS69888.1"/>
    </source>
</evidence>
<sequence length="250" mass="28317">MWQLLISFYFLFGVINYILRRVLAQKLGDHNRLINAIFFIFFLLPTTIILSFVFPHNLNVGVLNLLFLFIGSIIWPIGALVAFHANKKVDVGIFAVINNLSPVFTLIIAIPFLHENLKGMQWFGAGLLIFSGVLAASSQLKKHNRADSNGILMCILTAAIFGVAIAYERFMLSRIDFGAYLIYGWGSQIIWSVLLAGKEIKNVFKIFNKDTENRNTVVIAAYFYLKERKHMYYKWAAAVIGIAGLIYIAR</sequence>
<proteinExistence type="predicted"/>
<gene>
    <name evidence="3" type="ORF">UV41_C0042G0002</name>
</gene>
<feature type="transmembrane region" description="Helical" evidence="1">
    <location>
        <begin position="60"/>
        <end position="84"/>
    </location>
</feature>